<dbReference type="PANTHER" id="PTHR43364">
    <property type="entry name" value="NADH-SPECIFIC METHYLGLYOXAL REDUCTASE-RELATED"/>
    <property type="match status" value="1"/>
</dbReference>
<name>A0A9E9LD97_9BURK</name>
<evidence type="ECO:0000313" key="5">
    <source>
        <dbReference type="Proteomes" id="UP001164794"/>
    </source>
</evidence>
<dbReference type="Pfam" id="PF00248">
    <property type="entry name" value="Aldo_ket_red"/>
    <property type="match status" value="1"/>
</dbReference>
<dbReference type="GO" id="GO:0005829">
    <property type="term" value="C:cytosol"/>
    <property type="evidence" value="ECO:0007669"/>
    <property type="project" value="TreeGrafter"/>
</dbReference>
<dbReference type="EMBL" id="CP098251">
    <property type="protein sequence ID" value="WAV92013.1"/>
    <property type="molecule type" value="Genomic_DNA"/>
</dbReference>
<sequence length="325" mass="35902">MEYRTFPGTDLDISVIVFGSWANGGWLPEARENAIGAIRAAWQAGVTTIDTAPLYGLGDAESIVGEAIACLPRDSLRILTKFGLRWDGTAGTLFRTVARQNGRPADIVHNATRESVFTECEASLKRLKTDYIDLYQIHWPDDSTPMDETFEALQRLIEQGKVRYAGVSNYSAGQMAEAGKSMRIVSNQIHYSMLSRGLEKQTVKYCMDHDMAVLAYRPLESGLLTGTLKPGTVFPDGDFRRNNAKFSDENIRRTGEFIRLLKPLAEDKKISIAQLVLRWTAQRPGITGVLAGAMNAAQAVENARAGDIRLSDKEMGYIDSILPPP</sequence>
<keyword evidence="1" id="KW-0560">Oxidoreductase</keyword>
<feature type="domain" description="NADP-dependent oxidoreductase" evidence="2">
    <location>
        <begin position="16"/>
        <end position="322"/>
    </location>
</feature>
<evidence type="ECO:0000256" key="1">
    <source>
        <dbReference type="ARBA" id="ARBA00023002"/>
    </source>
</evidence>
<evidence type="ECO:0000313" key="4">
    <source>
        <dbReference type="EMBL" id="WAV97817.1"/>
    </source>
</evidence>
<organism evidence="3">
    <name type="scientific">Oxalobacter aliiformigenes</name>
    <dbReference type="NCBI Taxonomy" id="2946593"/>
    <lineage>
        <taxon>Bacteria</taxon>
        <taxon>Pseudomonadati</taxon>
        <taxon>Pseudomonadota</taxon>
        <taxon>Betaproteobacteria</taxon>
        <taxon>Burkholderiales</taxon>
        <taxon>Oxalobacteraceae</taxon>
        <taxon>Oxalobacter</taxon>
    </lineage>
</organism>
<gene>
    <name evidence="4" type="ORF">NB645_03570</name>
    <name evidence="3" type="ORF">NB646_04665</name>
</gene>
<evidence type="ECO:0000259" key="2">
    <source>
        <dbReference type="Pfam" id="PF00248"/>
    </source>
</evidence>
<dbReference type="GO" id="GO:0016491">
    <property type="term" value="F:oxidoreductase activity"/>
    <property type="evidence" value="ECO:0007669"/>
    <property type="project" value="UniProtKB-KW"/>
</dbReference>
<dbReference type="PANTHER" id="PTHR43364:SF4">
    <property type="entry name" value="NAD(P)-LINKED OXIDOREDUCTASE SUPERFAMILY PROTEIN"/>
    <property type="match status" value="1"/>
</dbReference>
<dbReference type="SUPFAM" id="SSF51430">
    <property type="entry name" value="NAD(P)-linked oxidoreductase"/>
    <property type="match status" value="1"/>
</dbReference>
<dbReference type="Proteomes" id="UP001164819">
    <property type="component" value="Chromosome"/>
</dbReference>
<dbReference type="Proteomes" id="UP001164794">
    <property type="component" value="Chromosome"/>
</dbReference>
<dbReference type="InterPro" id="IPR036812">
    <property type="entry name" value="NAD(P)_OxRdtase_dom_sf"/>
</dbReference>
<dbReference type="EMBL" id="CP098248">
    <property type="protein sequence ID" value="WAV97817.1"/>
    <property type="molecule type" value="Genomic_DNA"/>
</dbReference>
<dbReference type="AlphaFoldDB" id="A0A9E9LD97"/>
<dbReference type="InterPro" id="IPR020471">
    <property type="entry name" value="AKR"/>
</dbReference>
<dbReference type="InterPro" id="IPR023210">
    <property type="entry name" value="NADP_OxRdtase_dom"/>
</dbReference>
<dbReference type="RefSeq" id="WP_269265361.1">
    <property type="nucleotide sequence ID" value="NZ_CP098248.1"/>
</dbReference>
<keyword evidence="5" id="KW-1185">Reference proteome</keyword>
<accession>A0A9E9LD97</accession>
<dbReference type="CDD" id="cd19084">
    <property type="entry name" value="AKR_AKR11B1-like"/>
    <property type="match status" value="1"/>
</dbReference>
<proteinExistence type="predicted"/>
<reference evidence="4" key="1">
    <citation type="journal article" date="2022" name="Front. Microbiol.">
        <title>New perspectives on an old grouping: The genomic and phenotypic variability of Oxalobacter formigenes and the implications for calcium oxalate stone prevention.</title>
        <authorList>
            <person name="Chmiel J.A."/>
            <person name="Carr C."/>
            <person name="Stuivenberg G.A."/>
            <person name="Venema R."/>
            <person name="Chanyi R.M."/>
            <person name="Al K.F."/>
            <person name="Giguere D."/>
            <person name="Say H."/>
            <person name="Akouris P.P."/>
            <person name="Dominguez Romero S.A."/>
            <person name="Kwong A."/>
            <person name="Tai V."/>
            <person name="Koval S.F."/>
            <person name="Razvi H."/>
            <person name="Bjazevic J."/>
            <person name="Burton J.P."/>
        </authorList>
    </citation>
    <scope>NUCLEOTIDE SEQUENCE</scope>
    <source>
        <strain evidence="4">HOxNP-1</strain>
    </source>
</reference>
<protein>
    <submittedName>
        <fullName evidence="3">Aldo/keto reductase</fullName>
    </submittedName>
</protein>
<dbReference type="Gene3D" id="3.20.20.100">
    <property type="entry name" value="NADP-dependent oxidoreductase domain"/>
    <property type="match status" value="1"/>
</dbReference>
<dbReference type="PRINTS" id="PR00069">
    <property type="entry name" value="ALDKETRDTASE"/>
</dbReference>
<dbReference type="InterPro" id="IPR050523">
    <property type="entry name" value="AKR_Detox_Biosynth"/>
</dbReference>
<evidence type="ECO:0000313" key="3">
    <source>
        <dbReference type="EMBL" id="WAV92013.1"/>
    </source>
</evidence>
<reference evidence="3" key="2">
    <citation type="journal article" date="2022" name="Front. Microbiol.">
        <title>New perspectives on an old grouping: The genomic and phenotypic variability of Oxalobacter formigenes and the implications for calcium oxalate stone prevention.</title>
        <authorList>
            <person name="Chmiel J.A."/>
            <person name="Carr C."/>
            <person name="Stuivenberg G.A."/>
            <person name="Venema R."/>
            <person name="Chanyi R.M."/>
            <person name="Al K.F."/>
            <person name="Giguere D."/>
            <person name="Say H."/>
            <person name="Akouris P.P."/>
            <person name="Dominguez Romero S.A."/>
            <person name="Kwong A."/>
            <person name="Tai V."/>
            <person name="Koval S.F."/>
            <person name="Razvi H."/>
            <person name="Bjazevic J."/>
            <person name="Burton J.P."/>
        </authorList>
    </citation>
    <scope>NUCLEOTIDE SEQUENCE</scope>
    <source>
        <strain evidence="3">OxK</strain>
    </source>
</reference>